<comment type="caution">
    <text evidence="1">The sequence shown here is derived from an EMBL/GenBank/DDBJ whole genome shotgun (WGS) entry which is preliminary data.</text>
</comment>
<name>A0A426ZM31_ENSVE</name>
<protein>
    <submittedName>
        <fullName evidence="1">Uncharacterized protein</fullName>
    </submittedName>
</protein>
<dbReference type="AlphaFoldDB" id="A0A426ZM31"/>
<proteinExistence type="predicted"/>
<evidence type="ECO:0000313" key="1">
    <source>
        <dbReference type="EMBL" id="RRT64984.1"/>
    </source>
</evidence>
<reference evidence="1 2" key="1">
    <citation type="journal article" date="2014" name="Agronomy (Basel)">
        <title>A Draft Genome Sequence for Ensete ventricosum, the Drought-Tolerant Tree Against Hunger.</title>
        <authorList>
            <person name="Harrison J."/>
            <person name="Moore K.A."/>
            <person name="Paszkiewicz K."/>
            <person name="Jones T."/>
            <person name="Grant M."/>
            <person name="Ambacheew D."/>
            <person name="Muzemil S."/>
            <person name="Studholme D.J."/>
        </authorList>
    </citation>
    <scope>NUCLEOTIDE SEQUENCE [LARGE SCALE GENOMIC DNA]</scope>
</reference>
<evidence type="ECO:0000313" key="2">
    <source>
        <dbReference type="Proteomes" id="UP000287651"/>
    </source>
</evidence>
<gene>
    <name evidence="1" type="ORF">B296_00015642</name>
</gene>
<sequence>MSRGSCRVACAVLPRVPHVTQRRPLPLSEAARGATSRRGNSPPLCAGCCRRRRPRGLPPALAAMQAAAYDGGHAGRGLANRRLATRLLATVQSGCQRCGPLPVVGWPPARAGQLAQVAGCCTDSWPSELLSHCASCPFCWLNHFAATLARESIFRN</sequence>
<dbReference type="Proteomes" id="UP000287651">
    <property type="component" value="Unassembled WGS sequence"/>
</dbReference>
<dbReference type="EMBL" id="AMZH03005982">
    <property type="protein sequence ID" value="RRT64984.1"/>
    <property type="molecule type" value="Genomic_DNA"/>
</dbReference>
<accession>A0A426ZM31</accession>
<organism evidence="1 2">
    <name type="scientific">Ensete ventricosum</name>
    <name type="common">Abyssinian banana</name>
    <name type="synonym">Musa ensete</name>
    <dbReference type="NCBI Taxonomy" id="4639"/>
    <lineage>
        <taxon>Eukaryota</taxon>
        <taxon>Viridiplantae</taxon>
        <taxon>Streptophyta</taxon>
        <taxon>Embryophyta</taxon>
        <taxon>Tracheophyta</taxon>
        <taxon>Spermatophyta</taxon>
        <taxon>Magnoliopsida</taxon>
        <taxon>Liliopsida</taxon>
        <taxon>Zingiberales</taxon>
        <taxon>Musaceae</taxon>
        <taxon>Ensete</taxon>
    </lineage>
</organism>